<dbReference type="EMBL" id="LNYE01000029">
    <property type="protein sequence ID" value="KTD06590.1"/>
    <property type="molecule type" value="Genomic_DNA"/>
</dbReference>
<keyword evidence="3" id="KW-1185">Reference proteome</keyword>
<keyword evidence="2" id="KW-0456">Lyase</keyword>
<reference evidence="1 3" key="1">
    <citation type="submission" date="2015-11" db="EMBL/GenBank/DDBJ databases">
        <title>Genomic analysis of 38 Legionella species identifies large and diverse effector repertoires.</title>
        <authorList>
            <person name="Burstein D."/>
            <person name="Amaro F."/>
            <person name="Zusman T."/>
            <person name="Lifshitz Z."/>
            <person name="Cohen O."/>
            <person name="Gilbert J.A."/>
            <person name="Pupko T."/>
            <person name="Shuman H.A."/>
            <person name="Segal G."/>
        </authorList>
    </citation>
    <scope>NUCLEOTIDE SEQUENCE [LARGE SCALE GENOMIC DNA]</scope>
    <source>
        <strain evidence="1 3">Lyon 8420412</strain>
    </source>
</reference>
<reference evidence="2 4" key="2">
    <citation type="submission" date="2018-06" db="EMBL/GenBank/DDBJ databases">
        <authorList>
            <consortium name="Pathogen Informatics"/>
            <person name="Doyle S."/>
        </authorList>
    </citation>
    <scope>NUCLEOTIDE SEQUENCE [LARGE SCALE GENOMIC DNA]</scope>
    <source>
        <strain evidence="2 4">NCTC12388</strain>
    </source>
</reference>
<evidence type="ECO:0000313" key="4">
    <source>
        <dbReference type="Proteomes" id="UP000254476"/>
    </source>
</evidence>
<proteinExistence type="predicted"/>
<protein>
    <submittedName>
        <fullName evidence="2">Histidine ammonia-lyase (Histidase)</fullName>
        <ecNumber evidence="2">4.3.1.3</ecNumber>
    </submittedName>
</protein>
<dbReference type="Proteomes" id="UP000054691">
    <property type="component" value="Unassembled WGS sequence"/>
</dbReference>
<dbReference type="InterPro" id="IPR001106">
    <property type="entry name" value="Aromatic_Lyase"/>
</dbReference>
<dbReference type="OrthoDB" id="9806955at2"/>
<evidence type="ECO:0000313" key="3">
    <source>
        <dbReference type="Proteomes" id="UP000054691"/>
    </source>
</evidence>
<gene>
    <name evidence="2" type="primary">hutH_1</name>
    <name evidence="1" type="synonym">hutH_2</name>
    <name evidence="1" type="ORF">Lgra_3367</name>
    <name evidence="2" type="ORF">NCTC12388_01697</name>
</gene>
<dbReference type="GO" id="GO:0004397">
    <property type="term" value="F:histidine ammonia-lyase activity"/>
    <property type="evidence" value="ECO:0007669"/>
    <property type="project" value="UniProtKB-EC"/>
</dbReference>
<dbReference type="RefSeq" id="WP_058500324.1">
    <property type="nucleotide sequence ID" value="NZ_CAAAHW010000003.1"/>
</dbReference>
<organism evidence="2 4">
    <name type="scientific">Legionella gratiana</name>
    <dbReference type="NCBI Taxonomy" id="45066"/>
    <lineage>
        <taxon>Bacteria</taxon>
        <taxon>Pseudomonadati</taxon>
        <taxon>Pseudomonadota</taxon>
        <taxon>Gammaproteobacteria</taxon>
        <taxon>Legionellales</taxon>
        <taxon>Legionellaceae</taxon>
        <taxon>Legionella</taxon>
    </lineage>
</organism>
<dbReference type="Pfam" id="PF00221">
    <property type="entry name" value="Lyase_aromatic"/>
    <property type="match status" value="1"/>
</dbReference>
<sequence>MRYSIQIIDKILLITLILFISHLGHAYNRPQTHPIILNGKNLTIEKVLKIARQNTLVKIDDTAMEKVNRSHQLLLLAAEKNLPIYGLNRGVGLNKDKTIFQGNVLTSEARQESEKFNMNDIYATSAGIGPNASREVVRAAMAVRLNTLLLGNAGVQPSVVEMFAAFLNNDIVPILPSGGSIGEADITILAHIGLAMSGKGDVLYKGKKMSANEAFKKTGIQPLHLYAKDALSIFSSNAYTAGMAALATYDVEQLINKYELLVALSLEGINGNIAPFLKPVYSIRPFPGQGISSQNIIDYLQGSYLLGASEKRALQDPLSFRTASQVIGATRDILKDLKHDLTTQLNSSDDNPAVVIDIAPPKNASIQEKSYYVSNGPLSGAVIPTANFEPISWVLNIERLNIALGHLSASSTQRIVKLGSFCINQISRFLSPDQATIAFAAIQKPIMYLNTEVQQQSIPVSTISYPVAGEIEDTATNSLLVVEHLTKIVDNLYQIMGFELMHASQAIDLKKLQMPELKLGKSTMAVYLDFRKLVPFLQKDRELTPDIKKAYEFTRTYDIEQVLTNKNLH</sequence>
<dbReference type="EMBL" id="UGOB01000001">
    <property type="protein sequence ID" value="STX44743.1"/>
    <property type="molecule type" value="Genomic_DNA"/>
</dbReference>
<dbReference type="AlphaFoldDB" id="A0A378JAB9"/>
<dbReference type="EC" id="4.3.1.3" evidence="2"/>
<dbReference type="Gene3D" id="1.10.275.10">
    <property type="entry name" value="Fumarase/aspartase (N-terminal domain)"/>
    <property type="match status" value="1"/>
</dbReference>
<dbReference type="STRING" id="45066.Lgra_3367"/>
<dbReference type="PANTHER" id="PTHR10362">
    <property type="entry name" value="HISTIDINE AMMONIA-LYASE"/>
    <property type="match status" value="1"/>
</dbReference>
<dbReference type="Proteomes" id="UP000254476">
    <property type="component" value="Unassembled WGS sequence"/>
</dbReference>
<dbReference type="Gene3D" id="1.20.200.10">
    <property type="entry name" value="Fumarase/aspartase (Central domain)"/>
    <property type="match status" value="1"/>
</dbReference>
<dbReference type="InterPro" id="IPR008948">
    <property type="entry name" value="L-Aspartase-like"/>
</dbReference>
<dbReference type="SUPFAM" id="SSF48557">
    <property type="entry name" value="L-aspartase-like"/>
    <property type="match status" value="1"/>
</dbReference>
<dbReference type="CDD" id="cd00332">
    <property type="entry name" value="PAL-HAL"/>
    <property type="match status" value="1"/>
</dbReference>
<evidence type="ECO:0000313" key="1">
    <source>
        <dbReference type="EMBL" id="KTD06590.1"/>
    </source>
</evidence>
<name>A0A378JAB9_9GAMM</name>
<dbReference type="InterPro" id="IPR024083">
    <property type="entry name" value="Fumarase/histidase_N"/>
</dbReference>
<evidence type="ECO:0000313" key="2">
    <source>
        <dbReference type="EMBL" id="STX44743.1"/>
    </source>
</evidence>
<accession>A0A378JAB9</accession>